<organism evidence="2 3">
    <name type="scientific">Tothia fuscella</name>
    <dbReference type="NCBI Taxonomy" id="1048955"/>
    <lineage>
        <taxon>Eukaryota</taxon>
        <taxon>Fungi</taxon>
        <taxon>Dikarya</taxon>
        <taxon>Ascomycota</taxon>
        <taxon>Pezizomycotina</taxon>
        <taxon>Dothideomycetes</taxon>
        <taxon>Pleosporomycetidae</taxon>
        <taxon>Venturiales</taxon>
        <taxon>Cylindrosympodiaceae</taxon>
        <taxon>Tothia</taxon>
    </lineage>
</organism>
<comment type="caution">
    <text evidence="2">The sequence shown here is derived from an EMBL/GenBank/DDBJ whole genome shotgun (WGS) entry which is preliminary data.</text>
</comment>
<feature type="compositionally biased region" description="Basic residues" evidence="1">
    <location>
        <begin position="18"/>
        <end position="28"/>
    </location>
</feature>
<gene>
    <name evidence="2" type="ORF">EJ08DRAFT_658593</name>
</gene>
<dbReference type="Proteomes" id="UP000800235">
    <property type="component" value="Unassembled WGS sequence"/>
</dbReference>
<protein>
    <submittedName>
        <fullName evidence="2">Uncharacterized protein</fullName>
    </submittedName>
</protein>
<dbReference type="EMBL" id="MU007023">
    <property type="protein sequence ID" value="KAF2432955.1"/>
    <property type="molecule type" value="Genomic_DNA"/>
</dbReference>
<evidence type="ECO:0000256" key="1">
    <source>
        <dbReference type="SAM" id="MobiDB-lite"/>
    </source>
</evidence>
<accession>A0A9P4NVA6</accession>
<feature type="compositionally biased region" description="Polar residues" evidence="1">
    <location>
        <begin position="1"/>
        <end position="13"/>
    </location>
</feature>
<dbReference type="OrthoDB" id="5314997at2759"/>
<evidence type="ECO:0000313" key="2">
    <source>
        <dbReference type="EMBL" id="KAF2432955.1"/>
    </source>
</evidence>
<feature type="region of interest" description="Disordered" evidence="1">
    <location>
        <begin position="1"/>
        <end position="28"/>
    </location>
</feature>
<evidence type="ECO:0000313" key="3">
    <source>
        <dbReference type="Proteomes" id="UP000800235"/>
    </source>
</evidence>
<name>A0A9P4NVA6_9PEZI</name>
<sequence>MSNPSTTVMSSPPQSQPRKARKPRLPRRAKTVDFLGLLPELRNMVYEEIVRALPEKFMTGQFNRPDRGISWRYLKKGEQSYSSSRSQSKTCYSRPQSKTCCKEPPATNKLRQHQLLYTCKQVHAEYVKVLYLCGAKPVLNLAIENITSNPITKELNPFWQLSPILKEYAVDCEFRILWTKGFRHLYRIFVNANSITGGFRSDPLSIGPLLDPMANTFAQFTKLKKMKFHLIPLNGTDYLRDDVELLAESAFDALRKVPTLQYMEFQIGHQPHWKGIFEKRKHGGWDVSVAFYTARDGASGAVTYQLTAGEPFKKLPAHSP</sequence>
<proteinExistence type="predicted"/>
<keyword evidence="3" id="KW-1185">Reference proteome</keyword>
<reference evidence="2" key="1">
    <citation type="journal article" date="2020" name="Stud. Mycol.">
        <title>101 Dothideomycetes genomes: a test case for predicting lifestyles and emergence of pathogens.</title>
        <authorList>
            <person name="Haridas S."/>
            <person name="Albert R."/>
            <person name="Binder M."/>
            <person name="Bloem J."/>
            <person name="Labutti K."/>
            <person name="Salamov A."/>
            <person name="Andreopoulos B."/>
            <person name="Baker S."/>
            <person name="Barry K."/>
            <person name="Bills G."/>
            <person name="Bluhm B."/>
            <person name="Cannon C."/>
            <person name="Castanera R."/>
            <person name="Culley D."/>
            <person name="Daum C."/>
            <person name="Ezra D."/>
            <person name="Gonzalez J."/>
            <person name="Henrissat B."/>
            <person name="Kuo A."/>
            <person name="Liang C."/>
            <person name="Lipzen A."/>
            <person name="Lutzoni F."/>
            <person name="Magnuson J."/>
            <person name="Mondo S."/>
            <person name="Nolan M."/>
            <person name="Ohm R."/>
            <person name="Pangilinan J."/>
            <person name="Park H.-J."/>
            <person name="Ramirez L."/>
            <person name="Alfaro M."/>
            <person name="Sun H."/>
            <person name="Tritt A."/>
            <person name="Yoshinaga Y."/>
            <person name="Zwiers L.-H."/>
            <person name="Turgeon B."/>
            <person name="Goodwin S."/>
            <person name="Spatafora J."/>
            <person name="Crous P."/>
            <person name="Grigoriev I."/>
        </authorList>
    </citation>
    <scope>NUCLEOTIDE SEQUENCE</scope>
    <source>
        <strain evidence="2">CBS 130266</strain>
    </source>
</reference>
<dbReference type="AlphaFoldDB" id="A0A9P4NVA6"/>